<dbReference type="InterPro" id="IPR005467">
    <property type="entry name" value="His_kinase_dom"/>
</dbReference>
<dbReference type="CDD" id="cd00082">
    <property type="entry name" value="HisKA"/>
    <property type="match status" value="1"/>
</dbReference>
<evidence type="ECO:0000313" key="6">
    <source>
        <dbReference type="EMBL" id="PWU22615.1"/>
    </source>
</evidence>
<organism evidence="6 7">
    <name type="scientific">Candidatus Cerribacteria bacterium 'Amazon FNV 2010 28 9'</name>
    <dbReference type="NCBI Taxonomy" id="2081795"/>
    <lineage>
        <taxon>Bacteria</taxon>
        <taxon>Candidatus Cerribacteria</taxon>
    </lineage>
</organism>
<name>A0A317JRA2_9BACT</name>
<dbReference type="Gene3D" id="1.25.40.10">
    <property type="entry name" value="Tetratricopeptide repeat domain"/>
    <property type="match status" value="2"/>
</dbReference>
<reference evidence="6 7" key="1">
    <citation type="submission" date="2018-02" db="EMBL/GenBank/DDBJ databases">
        <title>Genomic Reconstructions from Amazon Rainforest and Pasture Soil Reveal Novel Insights into the Physiology of Candidate Phyla in Tropical Sites.</title>
        <authorList>
            <person name="Kroeger M.E."/>
            <person name="Delmont T."/>
            <person name="Eren A.M."/>
            <person name="Guo J."/>
            <person name="Meyer K.M."/>
            <person name="Khan K."/>
            <person name="Rodrigues J.L.M."/>
            <person name="Bohannan B.J.M."/>
            <person name="Tringe S."/>
            <person name="Borges C.D."/>
            <person name="Tiedje J."/>
            <person name="Tsai S.M."/>
            <person name="Nusslein K."/>
        </authorList>
    </citation>
    <scope>NUCLEOTIDE SEQUENCE [LARGE SCALE GENOMIC DNA]</scope>
    <source>
        <strain evidence="6">Amazon FNV 2010 28 9</strain>
    </source>
</reference>
<dbReference type="SMART" id="SM00388">
    <property type="entry name" value="HisKA"/>
    <property type="match status" value="1"/>
</dbReference>
<dbReference type="InterPro" id="IPR036097">
    <property type="entry name" value="HisK_dim/P_sf"/>
</dbReference>
<dbReference type="PROSITE" id="PS50109">
    <property type="entry name" value="HIS_KIN"/>
    <property type="match status" value="1"/>
</dbReference>
<evidence type="ECO:0000256" key="2">
    <source>
        <dbReference type="ARBA" id="ARBA00012438"/>
    </source>
</evidence>
<dbReference type="Gene3D" id="3.30.565.10">
    <property type="entry name" value="Histidine kinase-like ATPase, C-terminal domain"/>
    <property type="match status" value="1"/>
</dbReference>
<dbReference type="Gene3D" id="1.10.287.130">
    <property type="match status" value="1"/>
</dbReference>
<dbReference type="InterPro" id="IPR003594">
    <property type="entry name" value="HATPase_dom"/>
</dbReference>
<dbReference type="Proteomes" id="UP000246104">
    <property type="component" value="Unassembled WGS sequence"/>
</dbReference>
<dbReference type="SUPFAM" id="SSF47384">
    <property type="entry name" value="Homodimeric domain of signal transducing histidine kinase"/>
    <property type="match status" value="1"/>
</dbReference>
<feature type="transmembrane region" description="Helical" evidence="4">
    <location>
        <begin position="306"/>
        <end position="324"/>
    </location>
</feature>
<accession>A0A317JRA2</accession>
<dbReference type="InterPro" id="IPR004358">
    <property type="entry name" value="Sig_transdc_His_kin-like_C"/>
</dbReference>
<keyword evidence="3" id="KW-0597">Phosphoprotein</keyword>
<dbReference type="SMART" id="SM00387">
    <property type="entry name" value="HATPase_c"/>
    <property type="match status" value="1"/>
</dbReference>
<dbReference type="PANTHER" id="PTHR43065">
    <property type="entry name" value="SENSOR HISTIDINE KINASE"/>
    <property type="match status" value="1"/>
</dbReference>
<protein>
    <recommendedName>
        <fullName evidence="2">histidine kinase</fullName>
        <ecNumber evidence="2">2.7.13.3</ecNumber>
    </recommendedName>
</protein>
<dbReference type="Pfam" id="PF00512">
    <property type="entry name" value="HisKA"/>
    <property type="match status" value="1"/>
</dbReference>
<dbReference type="SUPFAM" id="SSF81901">
    <property type="entry name" value="HCP-like"/>
    <property type="match status" value="1"/>
</dbReference>
<dbReference type="Pfam" id="PF02518">
    <property type="entry name" value="HATPase_c"/>
    <property type="match status" value="1"/>
</dbReference>
<dbReference type="SUPFAM" id="SSF55874">
    <property type="entry name" value="ATPase domain of HSP90 chaperone/DNA topoisomerase II/histidine kinase"/>
    <property type="match status" value="1"/>
</dbReference>
<dbReference type="AlphaFoldDB" id="A0A317JRA2"/>
<sequence length="604" mass="68401">MADYYAFVQFDSCSLYSSKALELARQLNYPYGMYLAHLSIFHGMNCQGNYPKALDAALNLQKAADELQTNGSEYKPVTSYFPGVLYRAMEDYPNAILKFHESIELQKKLGPIEEIYASYSQLGNIYLRLGKLDSAMYYARIGYELGKKTHLYPQFYSLAIGALGNIQAAVNHNDEARQLLLTGLAHSRRFGNAYFEALNCNHLAGLYSKIDLRDSALEYAHRALQICLSRHFPEFAIASARILAGIYDREKNTDSLLKYTRLMQSARDSIFSQARVREFQQTAFREIQRLQELNAEKERNQNRVRTYSLIVILFFLLTLAYILYRNATRRKKDAASIQKAYDELKSTQSQLIQSEKMASLGELTAGIAHEIQNPLNFVNNFSEVNQELFDEMETEFKNGNATEAYAIASNIRQNLEKINQHGKRAESIVKGMLLHSRASTGQKEPTDLNALADEYLRLSYHGMRAKDKSFNCEIRTQFDPTTSKVNIIPQDIGRVMMNLYNNAFYSLAEKMKKQGNDFGPLLVVKTSHEKSKAEILIRDNGLGIAPEILGKIFQPFFTTKPTGQGTGLGLSLSYDIITKEHSGSVSVESRPGEGAEFKIQLPLF</sequence>
<keyword evidence="4" id="KW-1133">Transmembrane helix</keyword>
<proteinExistence type="predicted"/>
<dbReference type="InterPro" id="IPR011990">
    <property type="entry name" value="TPR-like_helical_dom_sf"/>
</dbReference>
<evidence type="ECO:0000256" key="3">
    <source>
        <dbReference type="ARBA" id="ARBA00022553"/>
    </source>
</evidence>
<evidence type="ECO:0000256" key="1">
    <source>
        <dbReference type="ARBA" id="ARBA00000085"/>
    </source>
</evidence>
<dbReference type="GO" id="GO:0000155">
    <property type="term" value="F:phosphorelay sensor kinase activity"/>
    <property type="evidence" value="ECO:0007669"/>
    <property type="project" value="InterPro"/>
</dbReference>
<evidence type="ECO:0000313" key="7">
    <source>
        <dbReference type="Proteomes" id="UP000246104"/>
    </source>
</evidence>
<keyword evidence="4" id="KW-0812">Transmembrane</keyword>
<dbReference type="PRINTS" id="PR00344">
    <property type="entry name" value="BCTRLSENSOR"/>
</dbReference>
<evidence type="ECO:0000256" key="4">
    <source>
        <dbReference type="SAM" id="Phobius"/>
    </source>
</evidence>
<evidence type="ECO:0000259" key="5">
    <source>
        <dbReference type="PROSITE" id="PS50109"/>
    </source>
</evidence>
<dbReference type="EC" id="2.7.13.3" evidence="2"/>
<dbReference type="EMBL" id="PSRQ01000060">
    <property type="protein sequence ID" value="PWU22615.1"/>
    <property type="molecule type" value="Genomic_DNA"/>
</dbReference>
<dbReference type="InterPro" id="IPR019734">
    <property type="entry name" value="TPR_rpt"/>
</dbReference>
<dbReference type="InterPro" id="IPR036890">
    <property type="entry name" value="HATPase_C_sf"/>
</dbReference>
<keyword evidence="4" id="KW-0472">Membrane</keyword>
<feature type="domain" description="Histidine kinase" evidence="5">
    <location>
        <begin position="366"/>
        <end position="604"/>
    </location>
</feature>
<comment type="caution">
    <text evidence="6">The sequence shown here is derived from an EMBL/GenBank/DDBJ whole genome shotgun (WGS) entry which is preliminary data.</text>
</comment>
<gene>
    <name evidence="6" type="ORF">C5B42_05570</name>
</gene>
<comment type="catalytic activity">
    <reaction evidence="1">
        <text>ATP + protein L-histidine = ADP + protein N-phospho-L-histidine.</text>
        <dbReference type="EC" id="2.7.13.3"/>
    </reaction>
</comment>
<dbReference type="InterPro" id="IPR003661">
    <property type="entry name" value="HisK_dim/P_dom"/>
</dbReference>
<dbReference type="PANTHER" id="PTHR43065:SF42">
    <property type="entry name" value="TWO-COMPONENT SENSOR PPRA"/>
    <property type="match status" value="1"/>
</dbReference>
<dbReference type="SMART" id="SM00028">
    <property type="entry name" value="TPR"/>
    <property type="match status" value="3"/>
</dbReference>